<proteinExistence type="predicted"/>
<reference evidence="1" key="1">
    <citation type="journal article" date="2023" name="Plant J.">
        <title>Genome sequences and population genomics provide insights into the demographic history, inbreeding, and mutation load of two 'living fossil' tree species of Dipteronia.</title>
        <authorList>
            <person name="Feng Y."/>
            <person name="Comes H.P."/>
            <person name="Chen J."/>
            <person name="Zhu S."/>
            <person name="Lu R."/>
            <person name="Zhang X."/>
            <person name="Li P."/>
            <person name="Qiu J."/>
            <person name="Olsen K.M."/>
            <person name="Qiu Y."/>
        </authorList>
    </citation>
    <scope>NUCLEOTIDE SEQUENCE</scope>
    <source>
        <strain evidence="1">NBL</strain>
    </source>
</reference>
<organism evidence="1 2">
    <name type="scientific">Dipteronia sinensis</name>
    <dbReference type="NCBI Taxonomy" id="43782"/>
    <lineage>
        <taxon>Eukaryota</taxon>
        <taxon>Viridiplantae</taxon>
        <taxon>Streptophyta</taxon>
        <taxon>Embryophyta</taxon>
        <taxon>Tracheophyta</taxon>
        <taxon>Spermatophyta</taxon>
        <taxon>Magnoliopsida</taxon>
        <taxon>eudicotyledons</taxon>
        <taxon>Gunneridae</taxon>
        <taxon>Pentapetalae</taxon>
        <taxon>rosids</taxon>
        <taxon>malvids</taxon>
        <taxon>Sapindales</taxon>
        <taxon>Sapindaceae</taxon>
        <taxon>Hippocastanoideae</taxon>
        <taxon>Acereae</taxon>
        <taxon>Dipteronia</taxon>
    </lineage>
</organism>
<dbReference type="AlphaFoldDB" id="A0AAE0B6E2"/>
<gene>
    <name evidence="1" type="ORF">Dsin_002041</name>
</gene>
<name>A0AAE0B6E2_9ROSI</name>
<protein>
    <submittedName>
        <fullName evidence="1">Uncharacterized protein</fullName>
    </submittedName>
</protein>
<keyword evidence="2" id="KW-1185">Reference proteome</keyword>
<dbReference type="Proteomes" id="UP001281410">
    <property type="component" value="Unassembled WGS sequence"/>
</dbReference>
<accession>A0AAE0B6E2</accession>
<evidence type="ECO:0000313" key="1">
    <source>
        <dbReference type="EMBL" id="KAK3230160.1"/>
    </source>
</evidence>
<evidence type="ECO:0000313" key="2">
    <source>
        <dbReference type="Proteomes" id="UP001281410"/>
    </source>
</evidence>
<sequence length="57" mass="6276">MQQDLTKGTVMRISIKSDVDKVVMITGGTIRDHTETISNWGRQNDGIETIRGQDATG</sequence>
<feature type="non-terminal residue" evidence="1">
    <location>
        <position position="1"/>
    </location>
</feature>
<dbReference type="EMBL" id="JANJYJ010000001">
    <property type="protein sequence ID" value="KAK3230160.1"/>
    <property type="molecule type" value="Genomic_DNA"/>
</dbReference>
<comment type="caution">
    <text evidence="1">The sequence shown here is derived from an EMBL/GenBank/DDBJ whole genome shotgun (WGS) entry which is preliminary data.</text>
</comment>